<geneLocation type="plasmid" evidence="2 3">
    <name>pYPD9-1</name>
</geneLocation>
<sequence>MGNEAERLAALEAQINSFDSQLHEIKNALLRMDTKLDAWQSTYVPRAEISEMLRSRDEKIIALQQDIADIHDEKQANKQLLPNWVQVGIAIAAVAISLYGANN</sequence>
<proteinExistence type="predicted"/>
<protein>
    <recommendedName>
        <fullName evidence="4">DUF1640 domain-containing protein</fullName>
    </recommendedName>
</protein>
<evidence type="ECO:0008006" key="4">
    <source>
        <dbReference type="Google" id="ProtNLM"/>
    </source>
</evidence>
<evidence type="ECO:0000313" key="2">
    <source>
        <dbReference type="EMBL" id="UJF36619.1"/>
    </source>
</evidence>
<keyword evidence="3" id="KW-1185">Reference proteome</keyword>
<keyword evidence="1" id="KW-1133">Transmembrane helix</keyword>
<gene>
    <name evidence="2" type="ORF">L0M14_30485</name>
</gene>
<organism evidence="2 3">
    <name type="scientific">Paenibacillus hexagrammi</name>
    <dbReference type="NCBI Taxonomy" id="2908839"/>
    <lineage>
        <taxon>Bacteria</taxon>
        <taxon>Bacillati</taxon>
        <taxon>Bacillota</taxon>
        <taxon>Bacilli</taxon>
        <taxon>Bacillales</taxon>
        <taxon>Paenibacillaceae</taxon>
        <taxon>Paenibacillus</taxon>
    </lineage>
</organism>
<reference evidence="2 3" key="1">
    <citation type="journal article" date="2024" name="Int. J. Syst. Evol. Microbiol.">
        <title>Paenibacillus hexagrammi sp. nov., a novel bacterium isolated from the gut content of Hexagrammos agrammus.</title>
        <authorList>
            <person name="Jung H.K."/>
            <person name="Kim D.G."/>
            <person name="Zin H."/>
            <person name="Park J."/>
            <person name="Jung H."/>
            <person name="Kim Y.O."/>
            <person name="Kong H.J."/>
            <person name="Kim J.W."/>
            <person name="Kim Y.S."/>
        </authorList>
    </citation>
    <scope>NUCLEOTIDE SEQUENCE [LARGE SCALE GENOMIC DNA]</scope>
    <source>
        <strain evidence="2 3">YPD9-1</strain>
    </source>
</reference>
<keyword evidence="1" id="KW-0472">Membrane</keyword>
<evidence type="ECO:0000256" key="1">
    <source>
        <dbReference type="SAM" id="Phobius"/>
    </source>
</evidence>
<dbReference type="Proteomes" id="UP001649230">
    <property type="component" value="Plasmid pYPD9-1"/>
</dbReference>
<dbReference type="EMBL" id="CP090979">
    <property type="protein sequence ID" value="UJF36619.1"/>
    <property type="molecule type" value="Genomic_DNA"/>
</dbReference>
<keyword evidence="2" id="KW-0614">Plasmid</keyword>
<feature type="transmembrane region" description="Helical" evidence="1">
    <location>
        <begin position="84"/>
        <end position="101"/>
    </location>
</feature>
<evidence type="ECO:0000313" key="3">
    <source>
        <dbReference type="Proteomes" id="UP001649230"/>
    </source>
</evidence>
<keyword evidence="1" id="KW-0812">Transmembrane</keyword>
<accession>A0ABY3SSJ7</accession>
<dbReference type="RefSeq" id="WP_235123169.1">
    <property type="nucleotide sequence ID" value="NZ_CP090979.1"/>
</dbReference>
<name>A0ABY3SSJ7_9BACL</name>